<evidence type="ECO:0000256" key="2">
    <source>
        <dbReference type="SAM" id="MobiDB-lite"/>
    </source>
</evidence>
<proteinExistence type="predicted"/>
<dbReference type="PROSITE" id="PS50123">
    <property type="entry name" value="CHER"/>
    <property type="match status" value="1"/>
</dbReference>
<dbReference type="SUPFAM" id="SSF47757">
    <property type="entry name" value="Chemotaxis receptor methyltransferase CheR, N-terminal domain"/>
    <property type="match status" value="1"/>
</dbReference>
<dbReference type="PROSITE" id="PS50005">
    <property type="entry name" value="TPR"/>
    <property type="match status" value="1"/>
</dbReference>
<dbReference type="InterPro" id="IPR000780">
    <property type="entry name" value="CheR_MeTrfase"/>
</dbReference>
<dbReference type="InterPro" id="IPR022642">
    <property type="entry name" value="CheR_C"/>
</dbReference>
<dbReference type="InterPro" id="IPR011990">
    <property type="entry name" value="TPR-like_helical_dom_sf"/>
</dbReference>
<dbReference type="SMART" id="SM00138">
    <property type="entry name" value="MeTrc"/>
    <property type="match status" value="1"/>
</dbReference>
<keyword evidence="5" id="KW-1185">Reference proteome</keyword>
<dbReference type="GO" id="GO:0008168">
    <property type="term" value="F:methyltransferase activity"/>
    <property type="evidence" value="ECO:0007669"/>
    <property type="project" value="UniProtKB-KW"/>
</dbReference>
<dbReference type="InterPro" id="IPR050903">
    <property type="entry name" value="Bact_Chemotaxis_MeTrfase"/>
</dbReference>
<dbReference type="PANTHER" id="PTHR24422">
    <property type="entry name" value="CHEMOTAXIS PROTEIN METHYLTRANSFERASE"/>
    <property type="match status" value="1"/>
</dbReference>
<reference evidence="4 5" key="1">
    <citation type="submission" date="2017-04" db="EMBL/GenBank/DDBJ databases">
        <authorList>
            <consortium name="Geobacter pelophilus Genome Sequencing"/>
            <person name="Aoyagi T."/>
            <person name="Koike H."/>
            <person name="Hori T."/>
        </authorList>
    </citation>
    <scope>NUCLEOTIDE SEQUENCE [LARGE SCALE GENOMIC DNA]</scope>
    <source>
        <strain evidence="4 5">Drf2</strain>
    </source>
</reference>
<name>A0ABQ0ML28_9BACT</name>
<dbReference type="Pfam" id="PF13432">
    <property type="entry name" value="TPR_16"/>
    <property type="match status" value="1"/>
</dbReference>
<evidence type="ECO:0000256" key="1">
    <source>
        <dbReference type="PROSITE-ProRule" id="PRU00339"/>
    </source>
</evidence>
<sequence length="497" mass="55241">MTGEALQNRDGGELGPLKELILRTCGFTFEQGRERSLAEGVAARMVERGIDCRSAYHALVARDREELNALVELLTVNETYFFREPDHLNLVADLLLGEVMAAGEARPVKILSAGCSTGEEAYSIAMMLRERWGAESERLFTVTGVDIDSGAVAAALRGVYGRGSFRGIGAEQLQRHFDPVGQGEYRVREEIRKLVRFEVVNLLNPFYPQAMQLSDVILYRNVSIYFPQEVQRRIFSNLAGLLNGGGYLVVGATETIHHDIGVLSLVQRNALFCYRKEPLQFRFVERREARRNGPPVTRSAPGAVPRSPHFREGVRPQPGEGKQKAAWDPGETKALFDTALELACQGKADEPLELLETVLSRHPGFAKALTLKASLLVNAQHLEEAAGLCQGLVARDPLCLEGYLMLGVIARHLGDEEEGLKRFREALYLAPGCWLAQFYSAEILAGRKDLKRARSGYETALRLLEKGEFREGALFPLSFNAGQFQAICRHKLSQLKE</sequence>
<dbReference type="Gene3D" id="3.40.50.150">
    <property type="entry name" value="Vaccinia Virus protein VP39"/>
    <property type="match status" value="1"/>
</dbReference>
<dbReference type="PANTHER" id="PTHR24422:SF10">
    <property type="entry name" value="CHEMOTAXIS PROTEIN METHYLTRANSFERASE 2"/>
    <property type="match status" value="1"/>
</dbReference>
<keyword evidence="4" id="KW-0808">Transferase</keyword>
<feature type="region of interest" description="Disordered" evidence="2">
    <location>
        <begin position="292"/>
        <end position="328"/>
    </location>
</feature>
<keyword evidence="1" id="KW-0802">TPR repeat</keyword>
<dbReference type="Pfam" id="PF01739">
    <property type="entry name" value="CheR"/>
    <property type="match status" value="1"/>
</dbReference>
<gene>
    <name evidence="4" type="ORF">GPEL0_01r3792</name>
</gene>
<feature type="domain" description="CheR-type methyltransferase" evidence="3">
    <location>
        <begin position="13"/>
        <end position="279"/>
    </location>
</feature>
<dbReference type="EMBL" id="BDQG01000001">
    <property type="protein sequence ID" value="GAW67773.1"/>
    <property type="molecule type" value="Genomic_DNA"/>
</dbReference>
<evidence type="ECO:0000313" key="5">
    <source>
        <dbReference type="Proteomes" id="UP000194153"/>
    </source>
</evidence>
<evidence type="ECO:0000313" key="4">
    <source>
        <dbReference type="EMBL" id="GAW67773.1"/>
    </source>
</evidence>
<dbReference type="SUPFAM" id="SSF53335">
    <property type="entry name" value="S-adenosyl-L-methionine-dependent methyltransferases"/>
    <property type="match status" value="1"/>
</dbReference>
<evidence type="ECO:0000259" key="3">
    <source>
        <dbReference type="PROSITE" id="PS50123"/>
    </source>
</evidence>
<protein>
    <submittedName>
        <fullName evidence="4">Chemotaxis methyltransferase CheR</fullName>
    </submittedName>
</protein>
<accession>A0ABQ0ML28</accession>
<comment type="caution">
    <text evidence="4">The sequence shown here is derived from an EMBL/GenBank/DDBJ whole genome shotgun (WGS) entry which is preliminary data.</text>
</comment>
<dbReference type="SUPFAM" id="SSF48452">
    <property type="entry name" value="TPR-like"/>
    <property type="match status" value="1"/>
</dbReference>
<dbReference type="Proteomes" id="UP000194153">
    <property type="component" value="Unassembled WGS sequence"/>
</dbReference>
<dbReference type="InterPro" id="IPR019734">
    <property type="entry name" value="TPR_rpt"/>
</dbReference>
<organism evidence="4 5">
    <name type="scientific">Geoanaerobacter pelophilus</name>
    <dbReference type="NCBI Taxonomy" id="60036"/>
    <lineage>
        <taxon>Bacteria</taxon>
        <taxon>Pseudomonadati</taxon>
        <taxon>Thermodesulfobacteriota</taxon>
        <taxon>Desulfuromonadia</taxon>
        <taxon>Geobacterales</taxon>
        <taxon>Geobacteraceae</taxon>
        <taxon>Geoanaerobacter</taxon>
    </lineage>
</organism>
<feature type="repeat" description="TPR" evidence="1">
    <location>
        <begin position="400"/>
        <end position="433"/>
    </location>
</feature>
<reference evidence="5" key="2">
    <citation type="submission" date="2017-05" db="EMBL/GenBank/DDBJ databases">
        <title>Draft genome sequence of Geobacter pelophilus, a iron(III)-reducing bacteria.</title>
        <authorList>
            <person name="Aoyagi T."/>
            <person name="Koike H."/>
            <person name="Morita T."/>
            <person name="Sato Y."/>
            <person name="Habe H."/>
            <person name="Hori T."/>
        </authorList>
    </citation>
    <scope>NUCLEOTIDE SEQUENCE [LARGE SCALE GENOMIC DNA]</scope>
    <source>
        <strain evidence="5">Drf2</strain>
    </source>
</reference>
<dbReference type="Gene3D" id="1.25.40.10">
    <property type="entry name" value="Tetratricopeptide repeat domain"/>
    <property type="match status" value="1"/>
</dbReference>
<keyword evidence="4" id="KW-0489">Methyltransferase</keyword>
<dbReference type="PRINTS" id="PR00996">
    <property type="entry name" value="CHERMTFRASE"/>
</dbReference>
<dbReference type="InterPro" id="IPR029063">
    <property type="entry name" value="SAM-dependent_MTases_sf"/>
</dbReference>
<dbReference type="GO" id="GO:0032259">
    <property type="term" value="P:methylation"/>
    <property type="evidence" value="ECO:0007669"/>
    <property type="project" value="UniProtKB-KW"/>
</dbReference>